<evidence type="ECO:0000313" key="3">
    <source>
        <dbReference type="Proteomes" id="UP000001876"/>
    </source>
</evidence>
<evidence type="ECO:0000313" key="2">
    <source>
        <dbReference type="EMBL" id="EEH55309.1"/>
    </source>
</evidence>
<keyword evidence="3" id="KW-1185">Reference proteome</keyword>
<protein>
    <submittedName>
        <fullName evidence="2">Predicted protein</fullName>
    </submittedName>
</protein>
<dbReference type="eggNOG" id="ENOG502SG2U">
    <property type="taxonomic scope" value="Eukaryota"/>
</dbReference>
<name>C1MYA1_MICPC</name>
<sequence>MASPRALGGAAVASPPLPSFASRRRRAARRARVASASSSSSSSSSSTLDVFVEIQMPDGSVPPRLTFALRPDLCPKSVENFATLLSGANAGVDPALTYRGCAFEPFGGKYSHVCKGRGKTIFGPGKFVEREAMSATRNGTPGAGGGTYYGERVDLDDDDDRVTVLAVPTSGPGFGGSRFAIMRRVRSMSHWSPYDRVGVVNADP</sequence>
<dbReference type="RefSeq" id="XP_003060540.1">
    <property type="nucleotide sequence ID" value="XM_003060494.1"/>
</dbReference>
<organism evidence="3">
    <name type="scientific">Micromonas pusilla (strain CCMP1545)</name>
    <name type="common">Picoplanktonic green alga</name>
    <dbReference type="NCBI Taxonomy" id="564608"/>
    <lineage>
        <taxon>Eukaryota</taxon>
        <taxon>Viridiplantae</taxon>
        <taxon>Chlorophyta</taxon>
        <taxon>Mamiellophyceae</taxon>
        <taxon>Mamiellales</taxon>
        <taxon>Mamiellaceae</taxon>
        <taxon>Micromonas</taxon>
    </lineage>
</organism>
<dbReference type="AlphaFoldDB" id="C1MYA1"/>
<accession>C1MYA1</accession>
<proteinExistence type="predicted"/>
<dbReference type="GeneID" id="9685698"/>
<dbReference type="Gene3D" id="2.40.100.10">
    <property type="entry name" value="Cyclophilin-like"/>
    <property type="match status" value="1"/>
</dbReference>
<dbReference type="Proteomes" id="UP000001876">
    <property type="component" value="Unassembled WGS sequence"/>
</dbReference>
<evidence type="ECO:0000256" key="1">
    <source>
        <dbReference type="SAM" id="MobiDB-lite"/>
    </source>
</evidence>
<dbReference type="KEGG" id="mpp:MICPUCDRAFT_59832"/>
<dbReference type="InterPro" id="IPR029000">
    <property type="entry name" value="Cyclophilin-like_dom_sf"/>
</dbReference>
<feature type="region of interest" description="Disordered" evidence="1">
    <location>
        <begin position="1"/>
        <end position="25"/>
    </location>
</feature>
<reference evidence="2 3" key="1">
    <citation type="journal article" date="2009" name="Science">
        <title>Green evolution and dynamic adaptations revealed by genomes of the marine picoeukaryotes Micromonas.</title>
        <authorList>
            <person name="Worden A.Z."/>
            <person name="Lee J.H."/>
            <person name="Mock T."/>
            <person name="Rouze P."/>
            <person name="Simmons M.P."/>
            <person name="Aerts A.L."/>
            <person name="Allen A.E."/>
            <person name="Cuvelier M.L."/>
            <person name="Derelle E."/>
            <person name="Everett M.V."/>
            <person name="Foulon E."/>
            <person name="Grimwood J."/>
            <person name="Gundlach H."/>
            <person name="Henrissat B."/>
            <person name="Napoli C."/>
            <person name="McDonald S.M."/>
            <person name="Parker M.S."/>
            <person name="Rombauts S."/>
            <person name="Salamov A."/>
            <person name="Von Dassow P."/>
            <person name="Badger J.H."/>
            <person name="Coutinho P.M."/>
            <person name="Demir E."/>
            <person name="Dubchak I."/>
            <person name="Gentemann C."/>
            <person name="Eikrem W."/>
            <person name="Gready J.E."/>
            <person name="John U."/>
            <person name="Lanier W."/>
            <person name="Lindquist E.A."/>
            <person name="Lucas S."/>
            <person name="Mayer K.F."/>
            <person name="Moreau H."/>
            <person name="Not F."/>
            <person name="Otillar R."/>
            <person name="Panaud O."/>
            <person name="Pangilinan J."/>
            <person name="Paulsen I."/>
            <person name="Piegu B."/>
            <person name="Poliakov A."/>
            <person name="Robbens S."/>
            <person name="Schmutz J."/>
            <person name="Toulza E."/>
            <person name="Wyss T."/>
            <person name="Zelensky A."/>
            <person name="Zhou K."/>
            <person name="Armbrust E.V."/>
            <person name="Bhattacharya D."/>
            <person name="Goodenough U.W."/>
            <person name="Van de Peer Y."/>
            <person name="Grigoriev I.V."/>
        </authorList>
    </citation>
    <scope>NUCLEOTIDE SEQUENCE [LARGE SCALE GENOMIC DNA]</scope>
    <source>
        <strain evidence="2 3">CCMP1545</strain>
    </source>
</reference>
<dbReference type="EMBL" id="GG663742">
    <property type="protein sequence ID" value="EEH55309.1"/>
    <property type="molecule type" value="Genomic_DNA"/>
</dbReference>
<gene>
    <name evidence="2" type="ORF">MICPUCDRAFT_59832</name>
</gene>
<dbReference type="SUPFAM" id="SSF50891">
    <property type="entry name" value="Cyclophilin-like"/>
    <property type="match status" value="1"/>
</dbReference>